<dbReference type="InterPro" id="IPR002547">
    <property type="entry name" value="tRNA-bd_dom"/>
</dbReference>
<comment type="caution">
    <text evidence="5">The sequence shown here is derived from an EMBL/GenBank/DDBJ whole genome shotgun (WGS) entry which is preliminary data.</text>
</comment>
<keyword evidence="2 3" id="KW-0694">RNA-binding</keyword>
<dbReference type="FunFam" id="2.40.50.140:FF:000165">
    <property type="entry name" value="Chaperone CsaA"/>
    <property type="match status" value="1"/>
</dbReference>
<gene>
    <name evidence="5" type="ORF">A2397_01985</name>
</gene>
<evidence type="ECO:0000256" key="2">
    <source>
        <dbReference type="ARBA" id="ARBA00022884"/>
    </source>
</evidence>
<dbReference type="PANTHER" id="PTHR11586">
    <property type="entry name" value="TRNA-AMINOACYLATION COFACTOR ARC1 FAMILY MEMBER"/>
    <property type="match status" value="1"/>
</dbReference>
<evidence type="ECO:0000259" key="4">
    <source>
        <dbReference type="PROSITE" id="PS50886"/>
    </source>
</evidence>
<dbReference type="STRING" id="1797263.A2397_01985"/>
<dbReference type="PROSITE" id="PS50886">
    <property type="entry name" value="TRBD"/>
    <property type="match status" value="1"/>
</dbReference>
<dbReference type="InterPro" id="IPR012340">
    <property type="entry name" value="NA-bd_OB-fold"/>
</dbReference>
<evidence type="ECO:0000256" key="3">
    <source>
        <dbReference type="PROSITE-ProRule" id="PRU00209"/>
    </source>
</evidence>
<sequence length="111" mass="12232">MATIDDFNALDIRVGKIVEVEDFPEARKPSYKLTIDFGPEIGIKHSSAQLVKHYTKEELKNKLVLGVVNFPPRQIGPFISESLTLGVPDENHDCILIAPDKATAVVGGKLY</sequence>
<feature type="domain" description="TRNA-binding" evidence="4">
    <location>
        <begin position="6"/>
        <end position="111"/>
    </location>
</feature>
<evidence type="ECO:0000256" key="1">
    <source>
        <dbReference type="ARBA" id="ARBA00022555"/>
    </source>
</evidence>
<organism evidence="5 6">
    <name type="scientific">Candidatus Amesbacteria bacterium RIFOXYB1_FULL_44_23</name>
    <dbReference type="NCBI Taxonomy" id="1797263"/>
    <lineage>
        <taxon>Bacteria</taxon>
        <taxon>Candidatus Amesiibacteriota</taxon>
    </lineage>
</organism>
<keyword evidence="1 3" id="KW-0820">tRNA-binding</keyword>
<protein>
    <submittedName>
        <fullName evidence="5">tRNA-binding protein</fullName>
    </submittedName>
</protein>
<evidence type="ECO:0000313" key="6">
    <source>
        <dbReference type="Proteomes" id="UP000176424"/>
    </source>
</evidence>
<reference evidence="5 6" key="1">
    <citation type="journal article" date="2016" name="Nat. Commun.">
        <title>Thousands of microbial genomes shed light on interconnected biogeochemical processes in an aquifer system.</title>
        <authorList>
            <person name="Anantharaman K."/>
            <person name="Brown C.T."/>
            <person name="Hug L.A."/>
            <person name="Sharon I."/>
            <person name="Castelle C.J."/>
            <person name="Probst A.J."/>
            <person name="Thomas B.C."/>
            <person name="Singh A."/>
            <person name="Wilkins M.J."/>
            <person name="Karaoz U."/>
            <person name="Brodie E.L."/>
            <person name="Williams K.H."/>
            <person name="Hubbard S.S."/>
            <person name="Banfield J.F."/>
        </authorList>
    </citation>
    <scope>NUCLEOTIDE SEQUENCE [LARGE SCALE GENOMIC DNA]</scope>
</reference>
<dbReference type="InterPro" id="IPR008231">
    <property type="entry name" value="CsaA"/>
</dbReference>
<dbReference type="GO" id="GO:0000049">
    <property type="term" value="F:tRNA binding"/>
    <property type="evidence" value="ECO:0007669"/>
    <property type="project" value="UniProtKB-UniRule"/>
</dbReference>
<dbReference type="Pfam" id="PF01588">
    <property type="entry name" value="tRNA_bind"/>
    <property type="match status" value="1"/>
</dbReference>
<dbReference type="CDD" id="cd02798">
    <property type="entry name" value="tRNA_bind_CsaA"/>
    <property type="match status" value="1"/>
</dbReference>
<dbReference type="InterPro" id="IPR051270">
    <property type="entry name" value="Tyrosine-tRNA_ligase_regulator"/>
</dbReference>
<dbReference type="Gene3D" id="2.40.50.140">
    <property type="entry name" value="Nucleic acid-binding proteins"/>
    <property type="match status" value="1"/>
</dbReference>
<dbReference type="Proteomes" id="UP000176424">
    <property type="component" value="Unassembled WGS sequence"/>
</dbReference>
<dbReference type="NCBIfam" id="NF007495">
    <property type="entry name" value="PRK10089.1-4"/>
    <property type="match status" value="1"/>
</dbReference>
<dbReference type="SUPFAM" id="SSF50249">
    <property type="entry name" value="Nucleic acid-binding proteins"/>
    <property type="match status" value="1"/>
</dbReference>
<dbReference type="NCBIfam" id="NF007494">
    <property type="entry name" value="PRK10089.1-3"/>
    <property type="match status" value="1"/>
</dbReference>
<dbReference type="NCBIfam" id="TIGR02222">
    <property type="entry name" value="chap_CsaA"/>
    <property type="match status" value="1"/>
</dbReference>
<name>A0A1F4ZTH7_9BACT</name>
<dbReference type="AlphaFoldDB" id="A0A1F4ZTH7"/>
<dbReference type="EMBL" id="MEXR01000032">
    <property type="protein sequence ID" value="OGD09438.1"/>
    <property type="molecule type" value="Genomic_DNA"/>
</dbReference>
<proteinExistence type="predicted"/>
<accession>A0A1F4ZTH7</accession>
<dbReference type="PANTHER" id="PTHR11586:SF37">
    <property type="entry name" value="TRNA-BINDING DOMAIN-CONTAINING PROTEIN"/>
    <property type="match status" value="1"/>
</dbReference>
<evidence type="ECO:0000313" key="5">
    <source>
        <dbReference type="EMBL" id="OGD09438.1"/>
    </source>
</evidence>